<evidence type="ECO:0000313" key="1">
    <source>
        <dbReference type="EMBL" id="KUO22013.1"/>
    </source>
</evidence>
<sequence length="114" mass="12671">MTIERFPAIVLLVSCTGRGTHARTRTDKHGFPRLKLPRIKRFFGYATGDLVTAAVLTGKNAGTHTGRVAVRSNGRFNIRTAHGLVQGVHRRHFRLLQRADGYGYARRAEESAAE</sequence>
<dbReference type="EMBL" id="LMXB01000019">
    <property type="protein sequence ID" value="KUO22013.1"/>
    <property type="molecule type" value="Genomic_DNA"/>
</dbReference>
<gene>
    <name evidence="1" type="ORF">AQJ91_05305</name>
</gene>
<evidence type="ECO:0000313" key="2">
    <source>
        <dbReference type="Proteomes" id="UP000053260"/>
    </source>
</evidence>
<accession>A0A101V3Z3</accession>
<evidence type="ECO:0008006" key="3">
    <source>
        <dbReference type="Google" id="ProtNLM"/>
    </source>
</evidence>
<reference evidence="1 2" key="1">
    <citation type="submission" date="2015-10" db="EMBL/GenBank/DDBJ databases">
        <title>Draft genome sequence of Streptomyces sp. RV15, isolated from a marine sponge.</title>
        <authorList>
            <person name="Ruckert C."/>
            <person name="Abdelmohsen U.R."/>
            <person name="Winkler A."/>
            <person name="Hentschel U."/>
            <person name="Kalinowski J."/>
            <person name="Kampfer P."/>
            <person name="Glaeser S."/>
        </authorList>
    </citation>
    <scope>NUCLEOTIDE SEQUENCE [LARGE SCALE GENOMIC DNA]</scope>
    <source>
        <strain evidence="1 2">RV15</strain>
    </source>
</reference>
<dbReference type="Proteomes" id="UP000053260">
    <property type="component" value="Unassembled WGS sequence"/>
</dbReference>
<protein>
    <recommendedName>
        <fullName evidence="3">HNH endonuclease</fullName>
    </recommendedName>
</protein>
<keyword evidence="2" id="KW-1185">Reference proteome</keyword>
<comment type="caution">
    <text evidence="1">The sequence shown here is derived from an EMBL/GenBank/DDBJ whole genome shotgun (WGS) entry which is preliminary data.</text>
</comment>
<organism evidence="1 2">
    <name type="scientific">Streptomyces dysideae</name>
    <dbReference type="NCBI Taxonomy" id="909626"/>
    <lineage>
        <taxon>Bacteria</taxon>
        <taxon>Bacillati</taxon>
        <taxon>Actinomycetota</taxon>
        <taxon>Actinomycetes</taxon>
        <taxon>Kitasatosporales</taxon>
        <taxon>Streptomycetaceae</taxon>
        <taxon>Streptomyces</taxon>
    </lineage>
</organism>
<proteinExistence type="predicted"/>
<dbReference type="STRING" id="909626.AQJ91_05305"/>
<dbReference type="AlphaFoldDB" id="A0A101V3Z3"/>
<name>A0A101V3Z3_9ACTN</name>